<feature type="transmembrane region" description="Helical" evidence="1">
    <location>
        <begin position="41"/>
        <end position="62"/>
    </location>
</feature>
<dbReference type="AlphaFoldDB" id="A0A3N5CYR0"/>
<feature type="transmembrane region" description="Helical" evidence="1">
    <location>
        <begin position="325"/>
        <end position="344"/>
    </location>
</feature>
<dbReference type="Proteomes" id="UP000275232">
    <property type="component" value="Unassembled WGS sequence"/>
</dbReference>
<feature type="transmembrane region" description="Helical" evidence="1">
    <location>
        <begin position="350"/>
        <end position="370"/>
    </location>
</feature>
<keyword evidence="1" id="KW-1133">Transmembrane helix</keyword>
<proteinExistence type="predicted"/>
<keyword evidence="1" id="KW-0472">Membrane</keyword>
<evidence type="ECO:0000313" key="2">
    <source>
        <dbReference type="EMBL" id="RPF71839.1"/>
    </source>
</evidence>
<reference evidence="2 3" key="1">
    <citation type="submission" date="2018-11" db="EMBL/GenBank/DDBJ databases">
        <title>Erythrobacter spongiae sp. nov., isolated from a marine sponge.</title>
        <authorList>
            <person name="Zhuang L."/>
            <person name="Luo L."/>
        </authorList>
    </citation>
    <scope>NUCLEOTIDE SEQUENCE [LARGE SCALE GENOMIC DNA]</scope>
    <source>
        <strain evidence="2 3">HN-E23</strain>
    </source>
</reference>
<keyword evidence="1" id="KW-0812">Transmembrane</keyword>
<feature type="transmembrane region" description="Helical" evidence="1">
    <location>
        <begin position="166"/>
        <end position="188"/>
    </location>
</feature>
<sequence>MRFAAWFSPRSGGDGIGVSSGNATRAGWLDVSRPLRLLPRWMAWAVLAFTIMAMAWSALAAVSAPPVAPADAAAVTDGDGGDLALYARISERVAAGENYYAAAMEEQRAADYPTRPFVTVRLPTLAWLHRWVGQPGVRLAIALALPAAILLLMARLETLTAPAERFGAGAAMLLGGVAAVIPDAALIHEVAAGVMLSLAFAVYRPRRWWPALIPAALALAVRELAAPFVMLWFAFAVIRRDWREAAAVAGLLALFAIALWLHHLGVAAHALPGDRPSPGWNATAGPELPIMALSRLTALLVLPPWLAAPLVVLPLLGWLGLGGRAGYFAFTWSAGFLAAMSLFARPENFYWAQLILPAYCAGFAFVPRAAADLLSAARGPASSHP</sequence>
<keyword evidence="3" id="KW-1185">Reference proteome</keyword>
<evidence type="ECO:0000256" key="1">
    <source>
        <dbReference type="SAM" id="Phobius"/>
    </source>
</evidence>
<organism evidence="2 3">
    <name type="scientific">Aurantiacibacter spongiae</name>
    <dbReference type="NCBI Taxonomy" id="2488860"/>
    <lineage>
        <taxon>Bacteria</taxon>
        <taxon>Pseudomonadati</taxon>
        <taxon>Pseudomonadota</taxon>
        <taxon>Alphaproteobacteria</taxon>
        <taxon>Sphingomonadales</taxon>
        <taxon>Erythrobacteraceae</taxon>
        <taxon>Aurantiacibacter</taxon>
    </lineage>
</organism>
<dbReference type="RefSeq" id="WP_123880656.1">
    <property type="nucleotide sequence ID" value="NZ_RPFZ01000001.1"/>
</dbReference>
<dbReference type="OrthoDB" id="8266279at2"/>
<evidence type="ECO:0008006" key="4">
    <source>
        <dbReference type="Google" id="ProtNLM"/>
    </source>
</evidence>
<accession>A0A3N5CYR0</accession>
<gene>
    <name evidence="2" type="ORF">EG799_09560</name>
</gene>
<name>A0A3N5CYR0_9SPHN</name>
<feature type="transmembrane region" description="Helical" evidence="1">
    <location>
        <begin position="208"/>
        <end position="238"/>
    </location>
</feature>
<evidence type="ECO:0000313" key="3">
    <source>
        <dbReference type="Proteomes" id="UP000275232"/>
    </source>
</evidence>
<feature type="transmembrane region" description="Helical" evidence="1">
    <location>
        <begin position="245"/>
        <end position="270"/>
    </location>
</feature>
<feature type="transmembrane region" description="Helical" evidence="1">
    <location>
        <begin position="290"/>
        <end position="313"/>
    </location>
</feature>
<feature type="transmembrane region" description="Helical" evidence="1">
    <location>
        <begin position="136"/>
        <end position="154"/>
    </location>
</feature>
<protein>
    <recommendedName>
        <fullName evidence="4">DUF2029 domain-containing protein</fullName>
    </recommendedName>
</protein>
<comment type="caution">
    <text evidence="2">The sequence shown here is derived from an EMBL/GenBank/DDBJ whole genome shotgun (WGS) entry which is preliminary data.</text>
</comment>
<dbReference type="EMBL" id="RPFZ01000001">
    <property type="protein sequence ID" value="RPF71839.1"/>
    <property type="molecule type" value="Genomic_DNA"/>
</dbReference>